<dbReference type="InterPro" id="IPR007138">
    <property type="entry name" value="ABM_dom"/>
</dbReference>
<dbReference type="PROSITE" id="PS51725">
    <property type="entry name" value="ABM"/>
    <property type="match status" value="1"/>
</dbReference>
<keyword evidence="3" id="KW-1185">Reference proteome</keyword>
<reference evidence="2 3" key="1">
    <citation type="submission" date="2017-04" db="EMBL/GenBank/DDBJ databases">
        <title>High diversity of culturable Acinetobacter species in natural soil and water ecosystems.</title>
        <authorList>
            <person name="Nemec A."/>
            <person name="Radolfova-Krizova L."/>
        </authorList>
    </citation>
    <scope>NUCLEOTIDE SEQUENCE [LARGE SCALE GENOMIC DNA]</scope>
    <source>
        <strain evidence="2 3">ANC 4999</strain>
    </source>
</reference>
<organism evidence="2 3">
    <name type="scientific">Acinetobacter silvestris</name>
    <dbReference type="NCBI Taxonomy" id="1977882"/>
    <lineage>
        <taxon>Bacteria</taxon>
        <taxon>Pseudomonadati</taxon>
        <taxon>Pseudomonadota</taxon>
        <taxon>Gammaproteobacteria</taxon>
        <taxon>Moraxellales</taxon>
        <taxon>Moraxellaceae</taxon>
        <taxon>Acinetobacter</taxon>
    </lineage>
</organism>
<comment type="caution">
    <text evidence="2">The sequence shown here is derived from an EMBL/GenBank/DDBJ whole genome shotgun (WGS) entry which is preliminary data.</text>
</comment>
<dbReference type="Proteomes" id="UP000242765">
    <property type="component" value="Unassembled WGS sequence"/>
</dbReference>
<dbReference type="AlphaFoldDB" id="A0A1Y3CHA0"/>
<feature type="domain" description="ABM" evidence="1">
    <location>
        <begin position="2"/>
        <end position="99"/>
    </location>
</feature>
<dbReference type="STRING" id="1977882.B9T28_07285"/>
<accession>A0A1Y3CHA0</accession>
<dbReference type="SUPFAM" id="SSF54909">
    <property type="entry name" value="Dimeric alpha+beta barrel"/>
    <property type="match status" value="1"/>
</dbReference>
<evidence type="ECO:0000259" key="1">
    <source>
        <dbReference type="PROSITE" id="PS51725"/>
    </source>
</evidence>
<dbReference type="InterPro" id="IPR011008">
    <property type="entry name" value="Dimeric_a/b-barrel"/>
</dbReference>
<gene>
    <name evidence="2" type="ORF">B9T28_07285</name>
</gene>
<dbReference type="GO" id="GO:0004497">
    <property type="term" value="F:monooxygenase activity"/>
    <property type="evidence" value="ECO:0007669"/>
    <property type="project" value="UniProtKB-KW"/>
</dbReference>
<keyword evidence="2" id="KW-0560">Oxidoreductase</keyword>
<sequence>MFTVIAEILMPSEQDFKIVLASFNRVMGIVRKEQGCHGYELYVDSQIDSQMQTKVPYSIVMYEKWETIQHLEEHMQTTHMLAHKEAVKDKVLDIKIRILEKGI</sequence>
<dbReference type="Gene3D" id="3.30.70.100">
    <property type="match status" value="1"/>
</dbReference>
<evidence type="ECO:0000313" key="2">
    <source>
        <dbReference type="EMBL" id="OTG65992.1"/>
    </source>
</evidence>
<dbReference type="EMBL" id="NEGB01000003">
    <property type="protein sequence ID" value="OTG65992.1"/>
    <property type="molecule type" value="Genomic_DNA"/>
</dbReference>
<dbReference type="OrthoDB" id="9812192at2"/>
<dbReference type="Pfam" id="PF03992">
    <property type="entry name" value="ABM"/>
    <property type="match status" value="1"/>
</dbReference>
<dbReference type="RefSeq" id="WP_086203334.1">
    <property type="nucleotide sequence ID" value="NZ_NEGB01000003.1"/>
</dbReference>
<evidence type="ECO:0000313" key="3">
    <source>
        <dbReference type="Proteomes" id="UP000242765"/>
    </source>
</evidence>
<keyword evidence="2" id="KW-0503">Monooxygenase</keyword>
<proteinExistence type="predicted"/>
<name>A0A1Y3CHA0_9GAMM</name>
<protein>
    <submittedName>
        <fullName evidence="2">Antibiotic biosynthesis monooxygenase</fullName>
    </submittedName>
</protein>